<dbReference type="GO" id="GO:0003755">
    <property type="term" value="F:peptidyl-prolyl cis-trans isomerase activity"/>
    <property type="evidence" value="ECO:0007669"/>
    <property type="project" value="UniProtKB-KW"/>
</dbReference>
<protein>
    <recommendedName>
        <fullName evidence="10">peptidylprolyl isomerase</fullName>
        <ecNumber evidence="10">5.2.1.8</ecNumber>
    </recommendedName>
</protein>
<reference evidence="13 14" key="1">
    <citation type="submission" date="2020-06" db="EMBL/GenBank/DDBJ databases">
        <title>Mogibacterium timidum strain W9173 genomic sequence.</title>
        <authorList>
            <person name="Wade W.G."/>
            <person name="Johnston C.D."/>
            <person name="Chen T."/>
            <person name="Dewhirst F.E."/>
        </authorList>
    </citation>
    <scope>NUCLEOTIDE SEQUENCE [LARGE SCALE GENOMIC DNA]</scope>
    <source>
        <strain evidence="13 14">W9173</strain>
    </source>
</reference>
<dbReference type="InterPro" id="IPR008880">
    <property type="entry name" value="Trigger_fac_C"/>
</dbReference>
<evidence type="ECO:0000256" key="7">
    <source>
        <dbReference type="ARBA" id="ARBA00023235"/>
    </source>
</evidence>
<dbReference type="AlphaFoldDB" id="A0A7Y8VSJ5"/>
<evidence type="ECO:0000256" key="1">
    <source>
        <dbReference type="ARBA" id="ARBA00000971"/>
    </source>
</evidence>
<evidence type="ECO:0000256" key="4">
    <source>
        <dbReference type="ARBA" id="ARBA00022618"/>
    </source>
</evidence>
<accession>A0A7Y8VSJ5</accession>
<dbReference type="GO" id="GO:0005737">
    <property type="term" value="C:cytoplasm"/>
    <property type="evidence" value="ECO:0007669"/>
    <property type="project" value="UniProtKB-SubCell"/>
</dbReference>
<dbReference type="SUPFAM" id="SSF54534">
    <property type="entry name" value="FKBP-like"/>
    <property type="match status" value="1"/>
</dbReference>
<dbReference type="Gene3D" id="3.10.50.40">
    <property type="match status" value="1"/>
</dbReference>
<dbReference type="PROSITE" id="PS50059">
    <property type="entry name" value="FKBP_PPIASE"/>
    <property type="match status" value="1"/>
</dbReference>
<dbReference type="GO" id="GO:0051301">
    <property type="term" value="P:cell division"/>
    <property type="evidence" value="ECO:0007669"/>
    <property type="project" value="UniProtKB-KW"/>
</dbReference>
<evidence type="ECO:0000256" key="5">
    <source>
        <dbReference type="ARBA" id="ARBA00023110"/>
    </source>
</evidence>
<dbReference type="EMBL" id="JABXYR010000002">
    <property type="protein sequence ID" value="NWO23828.1"/>
    <property type="molecule type" value="Genomic_DNA"/>
</dbReference>
<keyword evidence="11" id="KW-0732">Signal</keyword>
<proteinExistence type="inferred from homology"/>
<evidence type="ECO:0000256" key="8">
    <source>
        <dbReference type="ARBA" id="ARBA00023306"/>
    </source>
</evidence>
<feature type="domain" description="PPIase FKBP-type" evidence="12">
    <location>
        <begin position="90"/>
        <end position="150"/>
    </location>
</feature>
<comment type="function">
    <text evidence="9">Involved in protein export. Acts as a chaperone by maintaining the newly synthesized protein in an open conformation. Functions as a peptidyl-prolyl cis-trans isomerase.</text>
</comment>
<comment type="catalytic activity">
    <reaction evidence="1 10">
        <text>[protein]-peptidylproline (omega=180) = [protein]-peptidylproline (omega=0)</text>
        <dbReference type="Rhea" id="RHEA:16237"/>
        <dbReference type="Rhea" id="RHEA-COMP:10747"/>
        <dbReference type="Rhea" id="RHEA-COMP:10748"/>
        <dbReference type="ChEBI" id="CHEBI:83833"/>
        <dbReference type="ChEBI" id="CHEBI:83834"/>
        <dbReference type="EC" id="5.2.1.8"/>
    </reaction>
</comment>
<keyword evidence="8" id="KW-0131">Cell cycle</keyword>
<dbReference type="GO" id="GO:0006457">
    <property type="term" value="P:protein folding"/>
    <property type="evidence" value="ECO:0007669"/>
    <property type="project" value="InterPro"/>
</dbReference>
<dbReference type="SUPFAM" id="SSF109998">
    <property type="entry name" value="Triger factor/SurA peptide-binding domain-like"/>
    <property type="match status" value="1"/>
</dbReference>
<keyword evidence="6" id="KW-0143">Chaperone</keyword>
<keyword evidence="5 10" id="KW-0697">Rotamase</keyword>
<dbReference type="Proteomes" id="UP000526307">
    <property type="component" value="Unassembled WGS sequence"/>
</dbReference>
<evidence type="ECO:0000313" key="14">
    <source>
        <dbReference type="Proteomes" id="UP000526307"/>
    </source>
</evidence>
<name>A0A7Y8VSJ5_9FIRM</name>
<sequence length="363" mass="40722">MSHGRIARSAMMATIVASILVLTACGGASVPDKYNYDDFTKYVKLGRYKNLEYTKSNPNVSDAEVQDAITAALDKAKKKTEVKEGTAEANSIVNIDYTGKINGRKFDGGTAKGYELNLADSNFISGFAEQVVGHKVGETFDINVTFPANYSNNSELSGKAAVFTIKINSIVKTVIPEYNDEFVTKNTKFKTKAEYEKNIKKQLLKDKKAKAASAEKQEIFSQILEASKIKKYPDKELKAAYNSMISTYKELAKKNDTSYENYLKNNLGMDKATFEKQANTAAKNTVRQELVLHALAEKYKIKITDSEYNDYLDKLLKDAGYTRSQYEKASGMKIEKYAEQNNLFDTMLYERVMDKVLKDSIAK</sequence>
<evidence type="ECO:0000313" key="13">
    <source>
        <dbReference type="EMBL" id="NWO23828.1"/>
    </source>
</evidence>
<dbReference type="GO" id="GO:0015031">
    <property type="term" value="P:protein transport"/>
    <property type="evidence" value="ECO:0007669"/>
    <property type="project" value="InterPro"/>
</dbReference>
<dbReference type="InterPro" id="IPR005215">
    <property type="entry name" value="Trig_fac"/>
</dbReference>
<dbReference type="RefSeq" id="WP_009644614.1">
    <property type="nucleotide sequence ID" value="NZ_CAUUGE010000024.1"/>
</dbReference>
<dbReference type="Gene3D" id="1.10.3120.10">
    <property type="entry name" value="Trigger factor, C-terminal domain"/>
    <property type="match status" value="1"/>
</dbReference>
<keyword evidence="14" id="KW-1185">Reference proteome</keyword>
<dbReference type="InterPro" id="IPR027304">
    <property type="entry name" value="Trigger_fact/SurA_dom_sf"/>
</dbReference>
<evidence type="ECO:0000256" key="6">
    <source>
        <dbReference type="ARBA" id="ARBA00023186"/>
    </source>
</evidence>
<evidence type="ECO:0000259" key="12">
    <source>
        <dbReference type="PROSITE" id="PS50059"/>
    </source>
</evidence>
<feature type="signal peptide" evidence="11">
    <location>
        <begin position="1"/>
        <end position="24"/>
    </location>
</feature>
<dbReference type="InterPro" id="IPR046357">
    <property type="entry name" value="PPIase_dom_sf"/>
</dbReference>
<evidence type="ECO:0000256" key="9">
    <source>
        <dbReference type="ARBA" id="ARBA00024849"/>
    </source>
</evidence>
<comment type="similarity">
    <text evidence="3">Belongs to the FKBP-type PPIase family. Tig subfamily.</text>
</comment>
<dbReference type="EC" id="5.2.1.8" evidence="10"/>
<comment type="subcellular location">
    <subcellularLocation>
        <location evidence="2">Cytoplasm</location>
    </subcellularLocation>
</comment>
<evidence type="ECO:0000256" key="10">
    <source>
        <dbReference type="PROSITE-ProRule" id="PRU00277"/>
    </source>
</evidence>
<dbReference type="NCBIfam" id="TIGR00115">
    <property type="entry name" value="tig"/>
    <property type="match status" value="1"/>
</dbReference>
<feature type="chain" id="PRO_5039510810" description="peptidylprolyl isomerase" evidence="11">
    <location>
        <begin position="25"/>
        <end position="363"/>
    </location>
</feature>
<evidence type="ECO:0000256" key="2">
    <source>
        <dbReference type="ARBA" id="ARBA00004496"/>
    </source>
</evidence>
<keyword evidence="4" id="KW-0132">Cell division</keyword>
<gene>
    <name evidence="13" type="primary">tig</name>
    <name evidence="13" type="ORF">HW270_07085</name>
</gene>
<dbReference type="InterPro" id="IPR037041">
    <property type="entry name" value="Trigger_fac_C_sf"/>
</dbReference>
<dbReference type="Pfam" id="PF00254">
    <property type="entry name" value="FKBP_C"/>
    <property type="match status" value="1"/>
</dbReference>
<dbReference type="InterPro" id="IPR001179">
    <property type="entry name" value="PPIase_FKBP_dom"/>
</dbReference>
<dbReference type="Pfam" id="PF05698">
    <property type="entry name" value="Trigger_C"/>
    <property type="match status" value="1"/>
</dbReference>
<keyword evidence="7 10" id="KW-0413">Isomerase</keyword>
<evidence type="ECO:0000256" key="3">
    <source>
        <dbReference type="ARBA" id="ARBA00005464"/>
    </source>
</evidence>
<dbReference type="FunFam" id="3.10.50.40:FF:000001">
    <property type="entry name" value="Trigger factor"/>
    <property type="match status" value="1"/>
</dbReference>
<dbReference type="PROSITE" id="PS51257">
    <property type="entry name" value="PROKAR_LIPOPROTEIN"/>
    <property type="match status" value="1"/>
</dbReference>
<comment type="caution">
    <text evidence="13">The sequence shown here is derived from an EMBL/GenBank/DDBJ whole genome shotgun (WGS) entry which is preliminary data.</text>
</comment>
<organism evidence="13 14">
    <name type="scientific">Mogibacterium timidum</name>
    <dbReference type="NCBI Taxonomy" id="35519"/>
    <lineage>
        <taxon>Bacteria</taxon>
        <taxon>Bacillati</taxon>
        <taxon>Bacillota</taxon>
        <taxon>Clostridia</taxon>
        <taxon>Peptostreptococcales</taxon>
        <taxon>Anaerovoracaceae</taxon>
        <taxon>Mogibacterium</taxon>
    </lineage>
</organism>
<evidence type="ECO:0000256" key="11">
    <source>
        <dbReference type="SAM" id="SignalP"/>
    </source>
</evidence>